<sequence>MTFQFHFYEFPDETKIILFISSFMALFNRKKIFPYLTKNVLILFELFSKSWKNFFSEFKNKWEIKRFISFMGKDIHPFFLARRTLAESFINNLSPKNRSKFINFYLSLPEKDREIIDIFVRNYVRYNRKWEFDIPLISNGLNNFIETYKLPKIPSYLSFFSFDKKERKKFQKIIIRMNKISNFC</sequence>
<reference evidence="1" key="1">
    <citation type="journal article" date="2020" name="mSystems">
        <title>Genome- and Community-Level Interaction Insights into Carbon Utilization and Element Cycling Functions of Hydrothermarchaeota in Hydrothermal Sediment.</title>
        <authorList>
            <person name="Zhou Z."/>
            <person name="Liu Y."/>
            <person name="Xu W."/>
            <person name="Pan J."/>
            <person name="Luo Z.H."/>
            <person name="Li M."/>
        </authorList>
    </citation>
    <scope>NUCLEOTIDE SEQUENCE [LARGE SCALE GENOMIC DNA]</scope>
    <source>
        <strain evidence="1">SpSt-81</strain>
    </source>
</reference>
<name>A0A7C3RQP5_DICTH</name>
<evidence type="ECO:0000313" key="1">
    <source>
        <dbReference type="EMBL" id="HFX13222.1"/>
    </source>
</evidence>
<gene>
    <name evidence="1" type="ORF">ENW00_03560</name>
</gene>
<comment type="caution">
    <text evidence="1">The sequence shown here is derived from an EMBL/GenBank/DDBJ whole genome shotgun (WGS) entry which is preliminary data.</text>
</comment>
<protein>
    <submittedName>
        <fullName evidence="1">Uncharacterized protein</fullName>
    </submittedName>
</protein>
<dbReference type="EMBL" id="DTIN01000011">
    <property type="protein sequence ID" value="HFX13222.1"/>
    <property type="molecule type" value="Genomic_DNA"/>
</dbReference>
<proteinExistence type="predicted"/>
<dbReference type="AlphaFoldDB" id="A0A7C3RQP5"/>
<accession>A0A7C3RQP5</accession>
<organism evidence="1">
    <name type="scientific">Dictyoglomus thermophilum</name>
    <dbReference type="NCBI Taxonomy" id="14"/>
    <lineage>
        <taxon>Bacteria</taxon>
        <taxon>Pseudomonadati</taxon>
        <taxon>Dictyoglomota</taxon>
        <taxon>Dictyoglomia</taxon>
        <taxon>Dictyoglomales</taxon>
        <taxon>Dictyoglomaceae</taxon>
        <taxon>Dictyoglomus</taxon>
    </lineage>
</organism>